<evidence type="ECO:0000256" key="5">
    <source>
        <dbReference type="ARBA" id="ARBA00022840"/>
    </source>
</evidence>
<dbReference type="InterPro" id="IPR006426">
    <property type="entry name" value="Asn_synth_AEB"/>
</dbReference>
<keyword evidence="4" id="KW-0547">Nucleotide-binding</keyword>
<sequence length="639" mass="73221">MIRFDGQDVTETDKARIIDLLKHRGEVTSRLVDRGILMVFGGEMDLNTTTYATVDADVYSSNQSFTTNFIRNGPISFNELNADFAVALWDLNQKTLFCARDILGVKPLYYVYQPERFVAFASEIKALLALREVITRPNEHKFREYLTWATDYVPYGAETFYENIYSVLPGHYIQVSSQAVQVHAYWHIDLKKYSGLSRSEDYSTLFHDLFTEAVDRRIGEKKNVGSHLSGGLDSSSVSCVAQALLSHQQRPTIHTFNIDTEQPSADEKEYVRAVVEQWHPHHHTVRPLADIVDSVLKINHLFDRPEHFIIPSSFHLSVSLEAQQAGCDILLTGHDGDSVIPTGFDFIDELVDATDWEGLKIACQQFIDLPGRNLLYVSENWSELSKDAKFEKYALYIIGTNMKKRFREQSIPNFSAMLLKQKRIFGLSSSAIFAYFFKRIRDRLSPNRFINNALSEDFKQRVPERAQRTTKALAATWAEGQHKPLNEILNSTNVLCNEQMNHIGAYYGHQYSFPFFDKNVVELGLATPLAVHFDKGRGRGLIRNGLRDILPPTIVSRLTKANFVEYGTLSAKQLYEATHEQFAAPSHPIWAVIDRTLFLRIVHIVFDQRIPVRRKTRYNWLLSRIIYLALWLGSLPKEV</sequence>
<evidence type="ECO:0000256" key="3">
    <source>
        <dbReference type="ARBA" id="ARBA00012737"/>
    </source>
</evidence>
<evidence type="ECO:0000256" key="6">
    <source>
        <dbReference type="ARBA" id="ARBA00048741"/>
    </source>
</evidence>
<feature type="domain" description="Glutamine amidotransferase type-2" evidence="7">
    <location>
        <begin position="1"/>
        <end position="178"/>
    </location>
</feature>
<dbReference type="SUPFAM" id="SSF52402">
    <property type="entry name" value="Adenine nucleotide alpha hydrolases-like"/>
    <property type="match status" value="1"/>
</dbReference>
<dbReference type="CDD" id="cd01991">
    <property type="entry name" value="Asn_synthase_B_C"/>
    <property type="match status" value="1"/>
</dbReference>
<dbReference type="Pfam" id="PF13537">
    <property type="entry name" value="GATase_7"/>
    <property type="match status" value="1"/>
</dbReference>
<evidence type="ECO:0000259" key="7">
    <source>
        <dbReference type="PROSITE" id="PS51278"/>
    </source>
</evidence>
<proteinExistence type="inferred from homology"/>
<comment type="similarity">
    <text evidence="2">Belongs to the asparagine synthetase family.</text>
</comment>
<evidence type="ECO:0000313" key="8">
    <source>
        <dbReference type="EMBL" id="MFD2933130.1"/>
    </source>
</evidence>
<reference evidence="9" key="1">
    <citation type="journal article" date="2019" name="Int. J. Syst. Evol. Microbiol.">
        <title>The Global Catalogue of Microorganisms (GCM) 10K type strain sequencing project: providing services to taxonomists for standard genome sequencing and annotation.</title>
        <authorList>
            <consortium name="The Broad Institute Genomics Platform"/>
            <consortium name="The Broad Institute Genome Sequencing Center for Infectious Disease"/>
            <person name="Wu L."/>
            <person name="Ma J."/>
        </authorList>
    </citation>
    <scope>NUCLEOTIDE SEQUENCE [LARGE SCALE GENOMIC DNA]</scope>
    <source>
        <strain evidence="9">KCTC 52490</strain>
    </source>
</reference>
<dbReference type="EC" id="6.3.5.4" evidence="3"/>
<dbReference type="PANTHER" id="PTHR43284:SF1">
    <property type="entry name" value="ASPARAGINE SYNTHETASE"/>
    <property type="match status" value="1"/>
</dbReference>
<dbReference type="PROSITE" id="PS51278">
    <property type="entry name" value="GATASE_TYPE_2"/>
    <property type="match status" value="1"/>
</dbReference>
<comment type="caution">
    <text evidence="8">The sequence shown here is derived from an EMBL/GenBank/DDBJ whole genome shotgun (WGS) entry which is preliminary data.</text>
</comment>
<dbReference type="InterPro" id="IPR029055">
    <property type="entry name" value="Ntn_hydrolases_N"/>
</dbReference>
<dbReference type="EMBL" id="JBHUOM010000001">
    <property type="protein sequence ID" value="MFD2933130.1"/>
    <property type="molecule type" value="Genomic_DNA"/>
</dbReference>
<dbReference type="InterPro" id="IPR017932">
    <property type="entry name" value="GATase_2_dom"/>
</dbReference>
<dbReference type="InterPro" id="IPR014729">
    <property type="entry name" value="Rossmann-like_a/b/a_fold"/>
</dbReference>
<comment type="pathway">
    <text evidence="1">Amino-acid biosynthesis; L-asparagine biosynthesis; L-asparagine from L-aspartate (L-Gln route): step 1/1.</text>
</comment>
<evidence type="ECO:0000256" key="1">
    <source>
        <dbReference type="ARBA" id="ARBA00005187"/>
    </source>
</evidence>
<organism evidence="8 9">
    <name type="scientific">Spirosoma flavum</name>
    <dbReference type="NCBI Taxonomy" id="2048557"/>
    <lineage>
        <taxon>Bacteria</taxon>
        <taxon>Pseudomonadati</taxon>
        <taxon>Bacteroidota</taxon>
        <taxon>Cytophagia</taxon>
        <taxon>Cytophagales</taxon>
        <taxon>Cytophagaceae</taxon>
        <taxon>Spirosoma</taxon>
    </lineage>
</organism>
<dbReference type="Proteomes" id="UP001597512">
    <property type="component" value="Unassembled WGS sequence"/>
</dbReference>
<gene>
    <name evidence="8" type="ORF">ACFS25_05010</name>
</gene>
<keyword evidence="5" id="KW-0067">ATP-binding</keyword>
<evidence type="ECO:0000256" key="2">
    <source>
        <dbReference type="ARBA" id="ARBA00005752"/>
    </source>
</evidence>
<dbReference type="InterPro" id="IPR051786">
    <property type="entry name" value="ASN_synthetase/amidase"/>
</dbReference>
<dbReference type="Gene3D" id="3.40.50.620">
    <property type="entry name" value="HUPs"/>
    <property type="match status" value="2"/>
</dbReference>
<dbReference type="InterPro" id="IPR001962">
    <property type="entry name" value="Asn_synthase"/>
</dbReference>
<name>A0ABW6AH78_9BACT</name>
<dbReference type="RefSeq" id="WP_381497310.1">
    <property type="nucleotide sequence ID" value="NZ_JBHUOM010000001.1"/>
</dbReference>
<keyword evidence="9" id="KW-1185">Reference proteome</keyword>
<dbReference type="PIRSF" id="PIRSF001589">
    <property type="entry name" value="Asn_synthetase_glu-h"/>
    <property type="match status" value="1"/>
</dbReference>
<accession>A0ABW6AH78</accession>
<dbReference type="Pfam" id="PF00733">
    <property type="entry name" value="Asn_synthase"/>
    <property type="match status" value="1"/>
</dbReference>
<evidence type="ECO:0000313" key="9">
    <source>
        <dbReference type="Proteomes" id="UP001597512"/>
    </source>
</evidence>
<protein>
    <recommendedName>
        <fullName evidence="3">asparagine synthase (glutamine-hydrolyzing)</fullName>
        <ecNumber evidence="3">6.3.5.4</ecNumber>
    </recommendedName>
</protein>
<dbReference type="Gene3D" id="3.60.20.10">
    <property type="entry name" value="Glutamine Phosphoribosylpyrophosphate, subunit 1, domain 1"/>
    <property type="match status" value="1"/>
</dbReference>
<evidence type="ECO:0000256" key="4">
    <source>
        <dbReference type="ARBA" id="ARBA00022741"/>
    </source>
</evidence>
<dbReference type="SUPFAM" id="SSF56235">
    <property type="entry name" value="N-terminal nucleophile aminohydrolases (Ntn hydrolases)"/>
    <property type="match status" value="1"/>
</dbReference>
<dbReference type="PANTHER" id="PTHR43284">
    <property type="entry name" value="ASPARAGINE SYNTHETASE (GLUTAMINE-HYDROLYZING)"/>
    <property type="match status" value="1"/>
</dbReference>
<comment type="catalytic activity">
    <reaction evidence="6">
        <text>L-aspartate + L-glutamine + ATP + H2O = L-asparagine + L-glutamate + AMP + diphosphate + H(+)</text>
        <dbReference type="Rhea" id="RHEA:12228"/>
        <dbReference type="ChEBI" id="CHEBI:15377"/>
        <dbReference type="ChEBI" id="CHEBI:15378"/>
        <dbReference type="ChEBI" id="CHEBI:29985"/>
        <dbReference type="ChEBI" id="CHEBI:29991"/>
        <dbReference type="ChEBI" id="CHEBI:30616"/>
        <dbReference type="ChEBI" id="CHEBI:33019"/>
        <dbReference type="ChEBI" id="CHEBI:58048"/>
        <dbReference type="ChEBI" id="CHEBI:58359"/>
        <dbReference type="ChEBI" id="CHEBI:456215"/>
        <dbReference type="EC" id="6.3.5.4"/>
    </reaction>
</comment>